<proteinExistence type="predicted"/>
<dbReference type="PANTHER" id="PTHR33490">
    <property type="entry name" value="BLR5614 PROTEIN-RELATED"/>
    <property type="match status" value="1"/>
</dbReference>
<dbReference type="EMBL" id="JBHRTB010000010">
    <property type="protein sequence ID" value="MFC3142030.1"/>
    <property type="molecule type" value="Genomic_DNA"/>
</dbReference>
<dbReference type="SMART" id="SM00460">
    <property type="entry name" value="TGc"/>
    <property type="match status" value="1"/>
</dbReference>
<name>A0ABV7GPJ6_9RHOB</name>
<accession>A0ABV7GPJ6</accession>
<dbReference type="Pfam" id="PF01841">
    <property type="entry name" value="Transglut_core"/>
    <property type="match status" value="1"/>
</dbReference>
<dbReference type="InterPro" id="IPR013589">
    <property type="entry name" value="Bac_transglu_N"/>
</dbReference>
<organism evidence="2 3">
    <name type="scientific">Psychromarinibacter halotolerans</name>
    <dbReference type="NCBI Taxonomy" id="1775175"/>
    <lineage>
        <taxon>Bacteria</taxon>
        <taxon>Pseudomonadati</taxon>
        <taxon>Pseudomonadota</taxon>
        <taxon>Alphaproteobacteria</taxon>
        <taxon>Rhodobacterales</taxon>
        <taxon>Paracoccaceae</taxon>
        <taxon>Psychromarinibacter</taxon>
    </lineage>
</organism>
<dbReference type="Gene3D" id="3.10.620.30">
    <property type="match status" value="1"/>
</dbReference>
<keyword evidence="3" id="KW-1185">Reference proteome</keyword>
<evidence type="ECO:0000313" key="3">
    <source>
        <dbReference type="Proteomes" id="UP001595632"/>
    </source>
</evidence>
<reference evidence="3" key="1">
    <citation type="journal article" date="2019" name="Int. J. Syst. Evol. Microbiol.">
        <title>The Global Catalogue of Microorganisms (GCM) 10K type strain sequencing project: providing services to taxonomists for standard genome sequencing and annotation.</title>
        <authorList>
            <consortium name="The Broad Institute Genomics Platform"/>
            <consortium name="The Broad Institute Genome Sequencing Center for Infectious Disease"/>
            <person name="Wu L."/>
            <person name="Ma J."/>
        </authorList>
    </citation>
    <scope>NUCLEOTIDE SEQUENCE [LARGE SCALE GENOMIC DNA]</scope>
    <source>
        <strain evidence="3">KCTC 52366</strain>
    </source>
</reference>
<feature type="domain" description="Transglutaminase-like" evidence="1">
    <location>
        <begin position="163"/>
        <end position="228"/>
    </location>
</feature>
<gene>
    <name evidence="2" type="ORF">ACFOGP_04885</name>
</gene>
<sequence length="273" mass="29832">MRFSVRHATVYRYSKPVRLGAHRLRMSPRGQNVSLHYQEIHVSPDPAARRDGLDPYGNPVTELEFGDPAELLAFESAFELDTIAPLPVSAANLPPLPWPRGTGDATFLPTAAPDAAVAEFADGLVRATDWEAAEFLDLLNETLFTRTDRHIRPDGAAQAAGVTLRTARGACRDLTVLFMEAARTQGIPARFVSGYQARAESVDGQRHLHAWPEVFLPGHGWQGYDPTHGMPVTDGHVALSAAPDQAETMPVEGGFYGDNVTSKLEYEVEIYAD</sequence>
<dbReference type="InterPro" id="IPR002931">
    <property type="entry name" value="Transglutaminase-like"/>
</dbReference>
<dbReference type="Proteomes" id="UP001595632">
    <property type="component" value="Unassembled WGS sequence"/>
</dbReference>
<dbReference type="RefSeq" id="WP_275631726.1">
    <property type="nucleotide sequence ID" value="NZ_JARGYD010000002.1"/>
</dbReference>
<protein>
    <submittedName>
        <fullName evidence="2">Transglutaminase domain-containing protein</fullName>
    </submittedName>
</protein>
<evidence type="ECO:0000313" key="2">
    <source>
        <dbReference type="EMBL" id="MFC3142030.1"/>
    </source>
</evidence>
<dbReference type="InterPro" id="IPR038765">
    <property type="entry name" value="Papain-like_cys_pep_sf"/>
</dbReference>
<dbReference type="PANTHER" id="PTHR33490:SF1">
    <property type="entry name" value="SLL1233 PROTEIN"/>
    <property type="match status" value="1"/>
</dbReference>
<comment type="caution">
    <text evidence="2">The sequence shown here is derived from an EMBL/GenBank/DDBJ whole genome shotgun (WGS) entry which is preliminary data.</text>
</comment>
<dbReference type="Pfam" id="PF08379">
    <property type="entry name" value="Bact_transglu_N"/>
    <property type="match status" value="1"/>
</dbReference>
<evidence type="ECO:0000259" key="1">
    <source>
        <dbReference type="SMART" id="SM00460"/>
    </source>
</evidence>
<dbReference type="SUPFAM" id="SSF54001">
    <property type="entry name" value="Cysteine proteinases"/>
    <property type="match status" value="1"/>
</dbReference>